<protein>
    <recommendedName>
        <fullName evidence="3">Transposase (putative) YhgA-like domain-containing protein</fullName>
    </recommendedName>
</protein>
<name>M2AQ88_TREDN</name>
<dbReference type="OrthoDB" id="9803508at2"/>
<dbReference type="PATRIC" id="fig|999437.3.peg.610"/>
<dbReference type="RefSeq" id="WP_010693891.1">
    <property type="nucleotide sequence ID" value="NZ_KB442453.1"/>
</dbReference>
<evidence type="ECO:0000313" key="1">
    <source>
        <dbReference type="EMBL" id="EMB25476.1"/>
    </source>
</evidence>
<dbReference type="PANTHER" id="PTHR41317:SF1">
    <property type="entry name" value="PD-(D_E)XK NUCLEASE FAMILY TRANSPOSASE"/>
    <property type="match status" value="1"/>
</dbReference>
<evidence type="ECO:0008006" key="3">
    <source>
        <dbReference type="Google" id="ProtNLM"/>
    </source>
</evidence>
<dbReference type="NCBIfam" id="TIGR01784">
    <property type="entry name" value="T_den_put_tspse"/>
    <property type="match status" value="1"/>
</dbReference>
<dbReference type="Proteomes" id="UP000016183">
    <property type="component" value="Unassembled WGS sequence"/>
</dbReference>
<organism evidence="1 2">
    <name type="scientific">Treponema denticola SP33</name>
    <dbReference type="NCBI Taxonomy" id="999437"/>
    <lineage>
        <taxon>Bacteria</taxon>
        <taxon>Pseudomonadati</taxon>
        <taxon>Spirochaetota</taxon>
        <taxon>Spirochaetia</taxon>
        <taxon>Spirochaetales</taxon>
        <taxon>Treponemataceae</taxon>
        <taxon>Treponema</taxon>
    </lineage>
</organism>
<dbReference type="InterPro" id="IPR010106">
    <property type="entry name" value="RpnA"/>
</dbReference>
<evidence type="ECO:0000313" key="2">
    <source>
        <dbReference type="Proteomes" id="UP000016183"/>
    </source>
</evidence>
<dbReference type="PANTHER" id="PTHR41317">
    <property type="entry name" value="PD-(D_E)XK NUCLEASE FAMILY TRANSPOSASE"/>
    <property type="match status" value="1"/>
</dbReference>
<dbReference type="EMBL" id="AGDZ01000018">
    <property type="protein sequence ID" value="EMB25476.1"/>
    <property type="molecule type" value="Genomic_DNA"/>
</dbReference>
<dbReference type="AlphaFoldDB" id="M2AQ88"/>
<comment type="caution">
    <text evidence="1">The sequence shown here is derived from an EMBL/GenBank/DDBJ whole genome shotgun (WGS) entry which is preliminary data.</text>
</comment>
<gene>
    <name evidence="1" type="ORF">HMPREF9733_00608</name>
</gene>
<dbReference type="Pfam" id="PF12784">
    <property type="entry name" value="PDDEXK_2"/>
    <property type="match status" value="1"/>
</dbReference>
<proteinExistence type="predicted"/>
<sequence>MKKLFKLTLRNDFAFKRVFGVEENKDVLQDLLECILDIPPETIAGLELLDKEFHKELLSEKLGILDIKLRLKDGTFVDIEIQNSWYFDFPERTLYYWSKMYNENIKQGQDYTKLPKCITINLVGKGFNKNKRLHNKYLVLEQDTKEPLVSKLEIHILNLEKARLLKEGQYKNNKTKRLLNWLKFIETDDPEVRKMLEQESPMMRKANTTIEVMEMSPKDKWLYDSRMKYEHDRASCINEGYQRGLDKGAYQKALETAKAFKQFGFDINKIAEGTGLPIEEIEAL</sequence>
<reference evidence="1 2" key="1">
    <citation type="submission" date="2012-01" db="EMBL/GenBank/DDBJ databases">
        <title>The Genome Sequence of Treponema denticola SP33.</title>
        <authorList>
            <consortium name="The Broad Institute Genome Sequencing Platform"/>
            <person name="Earl A."/>
            <person name="Ward D."/>
            <person name="Feldgarden M."/>
            <person name="Gevers D."/>
            <person name="Blanton J.M."/>
            <person name="Fenno C.J."/>
            <person name="Baranova O.V."/>
            <person name="Mathney J."/>
            <person name="Dewhirst F.E."/>
            <person name="Izard J."/>
            <person name="Young S.K."/>
            <person name="Zeng Q."/>
            <person name="Gargeya S."/>
            <person name="Fitzgerald M."/>
            <person name="Haas B."/>
            <person name="Abouelleil A."/>
            <person name="Alvarado L."/>
            <person name="Arachchi H.M."/>
            <person name="Berlin A."/>
            <person name="Chapman S.B."/>
            <person name="Gearin G."/>
            <person name="Goldberg J."/>
            <person name="Griggs A."/>
            <person name="Gujja S."/>
            <person name="Hansen M."/>
            <person name="Heiman D."/>
            <person name="Howarth C."/>
            <person name="Larimer J."/>
            <person name="Lui A."/>
            <person name="MacDonald P.J.P."/>
            <person name="McCowen C."/>
            <person name="Montmayeur A."/>
            <person name="Murphy C."/>
            <person name="Neiman D."/>
            <person name="Pearson M."/>
            <person name="Priest M."/>
            <person name="Roberts A."/>
            <person name="Saif S."/>
            <person name="Shea T."/>
            <person name="Sisk P."/>
            <person name="Stolte C."/>
            <person name="Sykes S."/>
            <person name="Wortman J."/>
            <person name="Nusbaum C."/>
            <person name="Birren B."/>
        </authorList>
    </citation>
    <scope>NUCLEOTIDE SEQUENCE [LARGE SCALE GENOMIC DNA]</scope>
    <source>
        <strain evidence="1 2">SP33</strain>
    </source>
</reference>
<dbReference type="HOGENOM" id="CLU_057504_0_2_12"/>
<accession>M2AQ88</accession>